<comment type="caution">
    <text evidence="8">The sequence shown here is derived from an EMBL/GenBank/DDBJ whole genome shotgun (WGS) entry which is preliminary data.</text>
</comment>
<dbReference type="PROSITE" id="PS51704">
    <property type="entry name" value="GP_PDE"/>
    <property type="match status" value="1"/>
</dbReference>
<dbReference type="InterPro" id="IPR017946">
    <property type="entry name" value="PLC-like_Pdiesterase_TIM-brl"/>
</dbReference>
<evidence type="ECO:0000259" key="7">
    <source>
        <dbReference type="PROSITE" id="PS51704"/>
    </source>
</evidence>
<keyword evidence="3" id="KW-0732">Signal</keyword>
<organism evidence="8 9">
    <name type="scientific">Alteromonas aquimaris</name>
    <dbReference type="NCBI Taxonomy" id="2998417"/>
    <lineage>
        <taxon>Bacteria</taxon>
        <taxon>Pseudomonadati</taxon>
        <taxon>Pseudomonadota</taxon>
        <taxon>Gammaproteobacteria</taxon>
        <taxon>Alteromonadales</taxon>
        <taxon>Alteromonadaceae</taxon>
        <taxon>Alteromonas/Salinimonas group</taxon>
        <taxon>Alteromonas</taxon>
    </lineage>
</organism>
<dbReference type="EMBL" id="JAPFRD010000005">
    <property type="protein sequence ID" value="MCW8107736.1"/>
    <property type="molecule type" value="Genomic_DNA"/>
</dbReference>
<dbReference type="Pfam" id="PF03009">
    <property type="entry name" value="GDPD"/>
    <property type="match status" value="1"/>
</dbReference>
<dbReference type="GO" id="GO:0008889">
    <property type="term" value="F:glycerophosphodiester phosphodiesterase activity"/>
    <property type="evidence" value="ECO:0007669"/>
    <property type="project" value="UniProtKB-EC"/>
</dbReference>
<evidence type="ECO:0000256" key="2">
    <source>
        <dbReference type="ARBA" id="ARBA00012247"/>
    </source>
</evidence>
<dbReference type="SUPFAM" id="SSF51695">
    <property type="entry name" value="PLC-like phosphodiesterases"/>
    <property type="match status" value="1"/>
</dbReference>
<comment type="catalytic activity">
    <reaction evidence="6">
        <text>a sn-glycero-3-phosphodiester + H2O = an alcohol + sn-glycerol 3-phosphate + H(+)</text>
        <dbReference type="Rhea" id="RHEA:12969"/>
        <dbReference type="ChEBI" id="CHEBI:15377"/>
        <dbReference type="ChEBI" id="CHEBI:15378"/>
        <dbReference type="ChEBI" id="CHEBI:30879"/>
        <dbReference type="ChEBI" id="CHEBI:57597"/>
        <dbReference type="ChEBI" id="CHEBI:83408"/>
        <dbReference type="EC" id="3.1.4.46"/>
    </reaction>
</comment>
<dbReference type="RefSeq" id="WP_265616433.1">
    <property type="nucleotide sequence ID" value="NZ_JAPFRD010000005.1"/>
</dbReference>
<keyword evidence="9" id="KW-1185">Reference proteome</keyword>
<dbReference type="Proteomes" id="UP001142810">
    <property type="component" value="Unassembled WGS sequence"/>
</dbReference>
<feature type="domain" description="GP-PDE" evidence="7">
    <location>
        <begin position="21"/>
        <end position="320"/>
    </location>
</feature>
<evidence type="ECO:0000256" key="4">
    <source>
        <dbReference type="ARBA" id="ARBA00022798"/>
    </source>
</evidence>
<evidence type="ECO:0000256" key="5">
    <source>
        <dbReference type="ARBA" id="ARBA00022801"/>
    </source>
</evidence>
<sequence>MLSRFTTLLVLLFLSKQVFAFDIIAHRGASGYLPEHTLAATTLAHAQLPAYIEQDVVLTKDSIPVVLHDIHLDTVTDVAEKFPEKVREDGRYYVIDFTLAEIKTLQVHERTNHVGKQVFPQRYQGTQAQFTIATLAEHLELIAQLNRLTASSIGVYPEIKAPAWHRKQGKDISAITLDVLAAFGYPNKNNHIILQCFDFKEITRIREELGYKGKLVQLIGSNNTHLLNSARSLKELANVVDGIGPSFNQLLDKVALSKGRISPQTWVTQAQNAGLLIHPYTLRADQLPPGMTLQEAVSALYLLKVDGVFTDHVPPVKTAIKLR</sequence>
<keyword evidence="4" id="KW-0319">Glycerol metabolism</keyword>
<reference evidence="8" key="1">
    <citation type="submission" date="2022-11" db="EMBL/GenBank/DDBJ databases">
        <title>Alteromonas sp. nov., isolated from sea water of the Qingdao.</title>
        <authorList>
            <person name="Wang Q."/>
        </authorList>
    </citation>
    <scope>NUCLEOTIDE SEQUENCE</scope>
    <source>
        <strain evidence="8">ASW11-7</strain>
    </source>
</reference>
<evidence type="ECO:0000256" key="3">
    <source>
        <dbReference type="ARBA" id="ARBA00022729"/>
    </source>
</evidence>
<dbReference type="NCBIfam" id="NF008354">
    <property type="entry name" value="PRK11143.1"/>
    <property type="match status" value="1"/>
</dbReference>
<name>A0ABT3P4M2_9ALTE</name>
<comment type="similarity">
    <text evidence="1">Belongs to the glycerophosphoryl diester phosphodiesterase family.</text>
</comment>
<dbReference type="EC" id="3.1.4.46" evidence="2"/>
<dbReference type="Gene3D" id="3.20.20.190">
    <property type="entry name" value="Phosphatidylinositol (PI) phosphodiesterase"/>
    <property type="match status" value="1"/>
</dbReference>
<evidence type="ECO:0000313" key="9">
    <source>
        <dbReference type="Proteomes" id="UP001142810"/>
    </source>
</evidence>
<dbReference type="InterPro" id="IPR030395">
    <property type="entry name" value="GP_PDE_dom"/>
</dbReference>
<protein>
    <recommendedName>
        <fullName evidence="2">glycerophosphodiester phosphodiesterase</fullName>
        <ecNumber evidence="2">3.1.4.46</ecNumber>
    </recommendedName>
</protein>
<keyword evidence="5 8" id="KW-0378">Hydrolase</keyword>
<proteinExistence type="inferred from homology"/>
<accession>A0ABT3P4M2</accession>
<evidence type="ECO:0000256" key="6">
    <source>
        <dbReference type="ARBA" id="ARBA00047512"/>
    </source>
</evidence>
<evidence type="ECO:0000313" key="8">
    <source>
        <dbReference type="EMBL" id="MCW8107736.1"/>
    </source>
</evidence>
<dbReference type="PANTHER" id="PTHR43620:SF7">
    <property type="entry name" value="GLYCEROPHOSPHODIESTER PHOSPHODIESTERASE GDPD5-RELATED"/>
    <property type="match status" value="1"/>
</dbReference>
<gene>
    <name evidence="8" type="primary">glpQ</name>
    <name evidence="8" type="ORF">OPS25_04360</name>
</gene>
<evidence type="ECO:0000256" key="1">
    <source>
        <dbReference type="ARBA" id="ARBA00007277"/>
    </source>
</evidence>
<dbReference type="PANTHER" id="PTHR43620">
    <property type="entry name" value="GLYCEROPHOSPHORYL DIESTER PHOSPHODIESTERASE"/>
    <property type="match status" value="1"/>
</dbReference>